<feature type="region of interest" description="Disordered" evidence="1">
    <location>
        <begin position="1"/>
        <end position="72"/>
    </location>
</feature>
<sequence length="203" mass="22976">MYEKQREYQERARQRQLAKLQSTEYKAKQREAQERAHQRKIAKAKTPEYQAKQREKQRLAQRKQYEKSLSKGLKPISWKPRKAIKSKGMAGASRTAEELALHNAMAELGCICCINKGLIQPFSGAPVSIHHIDGRTKVDAHKKALPLCGWHHDVPIPKDNPAFTLYPFIFPIHAKGSVGGRVAWEAENGTQEALLAQVMSLIT</sequence>
<organism evidence="2 3">
    <name type="scientific">Paraglaciecola agarilytica NO2</name>
    <dbReference type="NCBI Taxonomy" id="1125747"/>
    <lineage>
        <taxon>Bacteria</taxon>
        <taxon>Pseudomonadati</taxon>
        <taxon>Pseudomonadota</taxon>
        <taxon>Gammaproteobacteria</taxon>
        <taxon>Alteromonadales</taxon>
        <taxon>Alteromonadaceae</taxon>
        <taxon>Paraglaciecola</taxon>
    </lineage>
</organism>
<gene>
    <name evidence="2" type="primary">ref</name>
    <name evidence="2" type="ORF">GAGA_0489</name>
</gene>
<dbReference type="InterPro" id="IPR031875">
    <property type="entry name" value="RecA_dep_nuc"/>
</dbReference>
<evidence type="ECO:0000313" key="2">
    <source>
        <dbReference type="EMBL" id="GAC03354.1"/>
    </source>
</evidence>
<reference evidence="2 3" key="1">
    <citation type="journal article" date="2014" name="Environ. Microbiol.">
        <title>Comparative genomics of the marine bacterial genus Glaciecola reveals the high degree of genomic diversity and genomic characteristic for cold adaptation.</title>
        <authorList>
            <person name="Qin Q.L."/>
            <person name="Xie B.B."/>
            <person name="Yu Y."/>
            <person name="Shu Y.L."/>
            <person name="Rong J.C."/>
            <person name="Zhang Y.J."/>
            <person name="Zhao D.L."/>
            <person name="Chen X.L."/>
            <person name="Zhang X.Y."/>
            <person name="Chen B."/>
            <person name="Zhou B.C."/>
            <person name="Zhang Y.Z."/>
        </authorList>
    </citation>
    <scope>NUCLEOTIDE SEQUENCE [LARGE SCALE GENOMIC DNA]</scope>
    <source>
        <strain evidence="2 3">NO2</strain>
    </source>
</reference>
<evidence type="ECO:0000256" key="1">
    <source>
        <dbReference type="SAM" id="MobiDB-lite"/>
    </source>
</evidence>
<accession>A0ABQ0I218</accession>
<proteinExistence type="predicted"/>
<keyword evidence="3" id="KW-1185">Reference proteome</keyword>
<protein>
    <submittedName>
        <fullName evidence="2">Recombination enhancement function protein</fullName>
    </submittedName>
</protein>
<feature type="compositionally biased region" description="Basic and acidic residues" evidence="1">
    <location>
        <begin position="25"/>
        <end position="36"/>
    </location>
</feature>
<evidence type="ECO:0000313" key="3">
    <source>
        <dbReference type="Proteomes" id="UP000008372"/>
    </source>
</evidence>
<comment type="caution">
    <text evidence="2">The sequence shown here is derived from an EMBL/GenBank/DDBJ whole genome shotgun (WGS) entry which is preliminary data.</text>
</comment>
<feature type="compositionally biased region" description="Basic and acidic residues" evidence="1">
    <location>
        <begin position="1"/>
        <end position="13"/>
    </location>
</feature>
<dbReference type="RefSeq" id="WP_008302183.1">
    <property type="nucleotide sequence ID" value="NZ_BAEK01000007.1"/>
</dbReference>
<feature type="compositionally biased region" description="Basic and acidic residues" evidence="1">
    <location>
        <begin position="51"/>
        <end position="69"/>
    </location>
</feature>
<dbReference type="Proteomes" id="UP000008372">
    <property type="component" value="Unassembled WGS sequence"/>
</dbReference>
<dbReference type="EMBL" id="BAEK01000007">
    <property type="protein sequence ID" value="GAC03354.1"/>
    <property type="molecule type" value="Genomic_DNA"/>
</dbReference>
<dbReference type="Gene3D" id="3.30.40.190">
    <property type="match status" value="1"/>
</dbReference>
<name>A0ABQ0I218_9ALTE</name>
<dbReference type="Pfam" id="PF16786">
    <property type="entry name" value="RecA_dep_nuc"/>
    <property type="match status" value="1"/>
</dbReference>